<dbReference type="Proteomes" id="UP000000576">
    <property type="component" value="Chromosome"/>
</dbReference>
<sequence>MTSWRCAQYRASSAKPHEVCVQPRCSACHRIAGVLPAAHRARSATHAMRTSFSPDIYVCVTTLACNQQSHCQETTMPVPNYPRPPFKPQKQSFPGRTEKMDPRPDHGEDSYVGHGQLKGKRALITGGDSGIGAAVAIAYAREGADVAIAFLPDEQEDAARIGALIEKAGVKALLVGCDISDPSQAAALVDKVNSTLGGLDILVNNAGYQKYFETFEDITLDEWRKTFDTNVHAAFNLVRLSVPLMTDGGSIINTASVQSKKPTPNILPYAATKGALANLTIGLAGVLAEKNIRVNAVLPGPIWTPFIPSGMDEESVENFGGQTPMGRPGQPVELASAYVMLAADTASYTSGTLLTISGGAVTL</sequence>
<dbReference type="SUPFAM" id="SSF51735">
    <property type="entry name" value="NAD(P)-binding Rossmann-fold domains"/>
    <property type="match status" value="1"/>
</dbReference>
<dbReference type="GO" id="GO:0016614">
    <property type="term" value="F:oxidoreductase activity, acting on CH-OH group of donors"/>
    <property type="evidence" value="ECO:0007669"/>
    <property type="project" value="UniProtKB-ARBA"/>
</dbReference>
<dbReference type="InterPro" id="IPR002347">
    <property type="entry name" value="SDR_fam"/>
</dbReference>
<dbReference type="Gene3D" id="3.40.50.720">
    <property type="entry name" value="NAD(P)-binding Rossmann-like Domain"/>
    <property type="match status" value="1"/>
</dbReference>
<name>A0AAI7ZI73_XANAC</name>
<evidence type="ECO:0000256" key="3">
    <source>
        <dbReference type="SAM" id="MobiDB-lite"/>
    </source>
</evidence>
<dbReference type="FunFam" id="3.40.50.720:FF:000084">
    <property type="entry name" value="Short-chain dehydrogenase reductase"/>
    <property type="match status" value="1"/>
</dbReference>
<feature type="compositionally biased region" description="Basic and acidic residues" evidence="3">
    <location>
        <begin position="96"/>
        <end position="107"/>
    </location>
</feature>
<evidence type="ECO:0000313" key="5">
    <source>
        <dbReference type="Proteomes" id="UP000000576"/>
    </source>
</evidence>
<dbReference type="PANTHER" id="PTHR48107:SF16">
    <property type="entry name" value="NADPH-DEPENDENT ALDEHYDE REDUCTASE 1, CHLOROPLASTIC"/>
    <property type="match status" value="1"/>
</dbReference>
<dbReference type="AlphaFoldDB" id="A0AAI7ZI73"/>
<dbReference type="PANTHER" id="PTHR48107">
    <property type="entry name" value="NADPH-DEPENDENT ALDEHYDE REDUCTASE-LIKE PROTEIN, CHLOROPLASTIC-RELATED"/>
    <property type="match status" value="1"/>
</dbReference>
<dbReference type="PRINTS" id="PR00081">
    <property type="entry name" value="GDHRDH"/>
</dbReference>
<dbReference type="PRINTS" id="PR00080">
    <property type="entry name" value="SDRFAMILY"/>
</dbReference>
<reference evidence="4 5" key="1">
    <citation type="journal article" date="2002" name="Nature">
        <title>Comparison of the genomes of two Xanthomonas pathogens with differing host specificities.</title>
        <authorList>
            <person name="da Silva A.C."/>
            <person name="Ferro J.A."/>
            <person name="Reinach F.C."/>
            <person name="Farah C.S."/>
            <person name="Furlan L.R."/>
            <person name="Quaggio R.B."/>
            <person name="Monteiro-Vitorello C.B."/>
            <person name="Van Sluys M.A."/>
            <person name="Almeida N.F."/>
            <person name="Alves L.M."/>
            <person name="do Amaral A.M."/>
            <person name="Bertolini M.C."/>
            <person name="Camargo L.E."/>
            <person name="Camarotte G."/>
            <person name="Cannavan F."/>
            <person name="Cardozo J."/>
            <person name="Chambergo F."/>
            <person name="Ciapina L.P."/>
            <person name="Cicarelli R.M."/>
            <person name="Coutinho L.L."/>
            <person name="Cursino-Santos J.R."/>
            <person name="El-Dorry H."/>
            <person name="Faria J.B."/>
            <person name="Ferreira A.J."/>
            <person name="Ferreira R.C."/>
            <person name="Ferro M.I."/>
            <person name="Formighieri E.F."/>
            <person name="Franco M.C."/>
            <person name="Greggio C.C."/>
            <person name="Gruber A."/>
            <person name="Katsuyama A.M."/>
            <person name="Kishi L.T."/>
            <person name="Leite R.P."/>
            <person name="Lemos E.G."/>
            <person name="Lemos M.V."/>
            <person name="Locali E.C."/>
            <person name="Machado M.A."/>
            <person name="Madeira A.M."/>
            <person name="Martinez-Rossi N.M."/>
            <person name="Martins E.C."/>
            <person name="Meidanis J."/>
            <person name="Menck C.F."/>
            <person name="Miyaki C.Y."/>
            <person name="Moon D.H."/>
            <person name="Moreira L.M."/>
            <person name="Novo M.T."/>
            <person name="Okura V.K."/>
            <person name="Oliveira M.C."/>
            <person name="Oliveira V.R."/>
            <person name="Pereira H.A."/>
            <person name="Rossi A."/>
            <person name="Sena J.A."/>
            <person name="Silva C."/>
            <person name="de Souza R.F."/>
            <person name="Spinola L.A."/>
            <person name="Takita M.A."/>
            <person name="Tamura R.E."/>
            <person name="Teixeira E.C."/>
            <person name="Tezza R.I."/>
            <person name="Trindade dos Santos M."/>
            <person name="Truffi D."/>
            <person name="Tsai S.M."/>
            <person name="White F.F."/>
            <person name="Setubal J.C."/>
            <person name="Kitajima J.P."/>
        </authorList>
    </citation>
    <scope>NUCLEOTIDE SEQUENCE [LARGE SCALE GENOMIC DNA]</scope>
    <source>
        <strain evidence="4 5">306</strain>
    </source>
</reference>
<keyword evidence="2" id="KW-0560">Oxidoreductase</keyword>
<protein>
    <submittedName>
        <fullName evidence="4">Oxidoreductase</fullName>
    </submittedName>
</protein>
<evidence type="ECO:0000313" key="4">
    <source>
        <dbReference type="EMBL" id="AAM38582.1"/>
    </source>
</evidence>
<proteinExistence type="inferred from homology"/>
<evidence type="ECO:0000256" key="2">
    <source>
        <dbReference type="ARBA" id="ARBA00023002"/>
    </source>
</evidence>
<organism evidence="4 5">
    <name type="scientific">Xanthomonas axonopodis pv. citri (strain 306)</name>
    <dbReference type="NCBI Taxonomy" id="190486"/>
    <lineage>
        <taxon>Bacteria</taxon>
        <taxon>Pseudomonadati</taxon>
        <taxon>Pseudomonadota</taxon>
        <taxon>Gammaproteobacteria</taxon>
        <taxon>Lysobacterales</taxon>
        <taxon>Lysobacteraceae</taxon>
        <taxon>Xanthomonas</taxon>
    </lineage>
</organism>
<dbReference type="EMBL" id="AE008923">
    <property type="protein sequence ID" value="AAM38582.1"/>
    <property type="molecule type" value="Genomic_DNA"/>
</dbReference>
<accession>A0AAI7ZI73</accession>
<evidence type="ECO:0000256" key="1">
    <source>
        <dbReference type="ARBA" id="ARBA00006484"/>
    </source>
</evidence>
<dbReference type="InterPro" id="IPR020904">
    <property type="entry name" value="Sc_DH/Rdtase_CS"/>
</dbReference>
<gene>
    <name evidence="4" type="ordered locus">XAC3738</name>
</gene>
<dbReference type="KEGG" id="xac:XAC3738"/>
<dbReference type="Pfam" id="PF13561">
    <property type="entry name" value="adh_short_C2"/>
    <property type="match status" value="1"/>
</dbReference>
<dbReference type="PROSITE" id="PS00061">
    <property type="entry name" value="ADH_SHORT"/>
    <property type="match status" value="1"/>
</dbReference>
<dbReference type="InterPro" id="IPR036291">
    <property type="entry name" value="NAD(P)-bd_dom_sf"/>
</dbReference>
<feature type="region of interest" description="Disordered" evidence="3">
    <location>
        <begin position="76"/>
        <end position="107"/>
    </location>
</feature>
<comment type="similarity">
    <text evidence="1">Belongs to the short-chain dehydrogenases/reductases (SDR) family.</text>
</comment>